<evidence type="ECO:0000256" key="3">
    <source>
        <dbReference type="ARBA" id="ARBA00022729"/>
    </source>
</evidence>
<evidence type="ECO:0000256" key="1">
    <source>
        <dbReference type="ARBA" id="ARBA00004479"/>
    </source>
</evidence>
<dbReference type="InterPro" id="IPR040216">
    <property type="entry name" value="CTLA4/CD28"/>
</dbReference>
<dbReference type="GO" id="GO:0042129">
    <property type="term" value="P:regulation of T cell proliferation"/>
    <property type="evidence" value="ECO:0007669"/>
    <property type="project" value="InterPro"/>
</dbReference>
<evidence type="ECO:0000256" key="7">
    <source>
        <dbReference type="ARBA" id="ARBA00023180"/>
    </source>
</evidence>
<evidence type="ECO:0000256" key="6">
    <source>
        <dbReference type="ARBA" id="ARBA00023157"/>
    </source>
</evidence>
<comment type="subcellular location">
    <subcellularLocation>
        <location evidence="1">Membrane</location>
        <topology evidence="1">Single-pass type I membrane protein</topology>
    </subcellularLocation>
</comment>
<proteinExistence type="predicted"/>
<evidence type="ECO:0000256" key="2">
    <source>
        <dbReference type="ARBA" id="ARBA00022692"/>
    </source>
</evidence>
<keyword evidence="7" id="KW-0325">Glycoprotein</keyword>
<evidence type="ECO:0000313" key="11">
    <source>
        <dbReference type="Proteomes" id="UP000694724"/>
    </source>
</evidence>
<dbReference type="AlphaFoldDB" id="A0A8D1QE36"/>
<keyword evidence="2" id="KW-0812">Transmembrane</keyword>
<dbReference type="Proteomes" id="UP000694724">
    <property type="component" value="Unplaced"/>
</dbReference>
<evidence type="ECO:0000256" key="5">
    <source>
        <dbReference type="ARBA" id="ARBA00023136"/>
    </source>
</evidence>
<sequence>MEWYLLALVFFISVIHSNKTITSKGAPINVSNRTKMNLNNFYTYNYFTCHNDIAKYRGERTKVDLIVVHHKYGRLLQFMPNRGLSCSMKPGTKSWNFYFQNISQNTYDITFIKIELLYPVLYSDHNRASGTNSHKGERSPPAPPPPVFTKVSWCLKTVNGIIAFY</sequence>
<dbReference type="PANTHER" id="PTHR11494">
    <property type="entry name" value="CYTOTOXIC T-LYMPHOCYTE PROTEIN"/>
    <property type="match status" value="1"/>
</dbReference>
<protein>
    <submittedName>
        <fullName evidence="10">Uncharacterized protein</fullName>
    </submittedName>
</protein>
<evidence type="ECO:0000256" key="9">
    <source>
        <dbReference type="SAM" id="SignalP"/>
    </source>
</evidence>
<name>A0A8D1QE36_PIG</name>
<accession>A0A8D1QE36</accession>
<organism evidence="10 11">
    <name type="scientific">Sus scrofa</name>
    <name type="common">Pig</name>
    <dbReference type="NCBI Taxonomy" id="9823"/>
    <lineage>
        <taxon>Eukaryota</taxon>
        <taxon>Metazoa</taxon>
        <taxon>Chordata</taxon>
        <taxon>Craniata</taxon>
        <taxon>Vertebrata</taxon>
        <taxon>Euteleostomi</taxon>
        <taxon>Mammalia</taxon>
        <taxon>Eutheria</taxon>
        <taxon>Laurasiatheria</taxon>
        <taxon>Artiodactyla</taxon>
        <taxon>Suina</taxon>
        <taxon>Suidae</taxon>
        <taxon>Sus</taxon>
    </lineage>
</organism>
<feature type="signal peptide" evidence="9">
    <location>
        <begin position="1"/>
        <end position="17"/>
    </location>
</feature>
<reference evidence="10" key="1">
    <citation type="submission" date="2025-08" db="UniProtKB">
        <authorList>
            <consortium name="Ensembl"/>
        </authorList>
    </citation>
    <scope>IDENTIFICATION</scope>
</reference>
<keyword evidence="4" id="KW-1133">Transmembrane helix</keyword>
<evidence type="ECO:0000313" key="10">
    <source>
        <dbReference type="Ensembl" id="ENSSSCP00055018144.1"/>
    </source>
</evidence>
<dbReference type="PANTHER" id="PTHR11494:SF7">
    <property type="entry name" value="T-CELL-SPECIFIC SURFACE GLYCOPROTEIN CD28"/>
    <property type="match status" value="1"/>
</dbReference>
<dbReference type="Ensembl" id="ENSSSCT00055022950.1">
    <property type="protein sequence ID" value="ENSSSCP00055018144.1"/>
    <property type="gene ID" value="ENSSSCG00055011604.1"/>
</dbReference>
<keyword evidence="6" id="KW-1015">Disulfide bond</keyword>
<feature type="chain" id="PRO_5034345281" evidence="9">
    <location>
        <begin position="18"/>
        <end position="165"/>
    </location>
</feature>
<dbReference type="GO" id="GO:0016020">
    <property type="term" value="C:membrane"/>
    <property type="evidence" value="ECO:0007669"/>
    <property type="project" value="UniProtKB-SubCell"/>
</dbReference>
<keyword evidence="3 9" id="KW-0732">Signal</keyword>
<evidence type="ECO:0000256" key="8">
    <source>
        <dbReference type="ARBA" id="ARBA00023319"/>
    </source>
</evidence>
<keyword evidence="5" id="KW-0472">Membrane</keyword>
<keyword evidence="8" id="KW-0393">Immunoglobulin domain</keyword>
<evidence type="ECO:0000256" key="4">
    <source>
        <dbReference type="ARBA" id="ARBA00022989"/>
    </source>
</evidence>